<keyword evidence="1" id="KW-0805">Transcription regulation</keyword>
<dbReference type="GO" id="GO:0003677">
    <property type="term" value="F:DNA binding"/>
    <property type="evidence" value="ECO:0007669"/>
    <property type="project" value="UniProtKB-KW"/>
</dbReference>
<keyword evidence="2" id="KW-0238">DNA-binding</keyword>
<evidence type="ECO:0000313" key="6">
    <source>
        <dbReference type="Proteomes" id="UP000183812"/>
    </source>
</evidence>
<proteinExistence type="predicted"/>
<dbReference type="RefSeq" id="WP_074555811.1">
    <property type="nucleotide sequence ID" value="NZ_CP119563.1"/>
</dbReference>
<sequence length="130" mass="14426">MHSPPAVLAELPRGDVLAADCPSRQILQHVTSRWGGLVLIALGRETLRFAQLRRRIGGISERMLAQTLQVLEADGLVARHDHGEVPPRVDYRLTPAGWEIATRVFALTDWIETHLPDLLARRAEKAQALG</sequence>
<name>A0A1G7Q9C8_RHOCA</name>
<dbReference type="OrthoDB" id="9800350at2"/>
<evidence type="ECO:0000256" key="1">
    <source>
        <dbReference type="ARBA" id="ARBA00023015"/>
    </source>
</evidence>
<accession>A0A1G7Q9C8</accession>
<evidence type="ECO:0000259" key="4">
    <source>
        <dbReference type="PROSITE" id="PS51118"/>
    </source>
</evidence>
<evidence type="ECO:0000256" key="2">
    <source>
        <dbReference type="ARBA" id="ARBA00023125"/>
    </source>
</evidence>
<dbReference type="SUPFAM" id="SSF46785">
    <property type="entry name" value="Winged helix' DNA-binding domain"/>
    <property type="match status" value="1"/>
</dbReference>
<protein>
    <submittedName>
        <fullName evidence="5">Transcriptional regulator, HxlR family</fullName>
    </submittedName>
</protein>
<evidence type="ECO:0000256" key="3">
    <source>
        <dbReference type="ARBA" id="ARBA00023163"/>
    </source>
</evidence>
<reference evidence="5 6" key="1">
    <citation type="submission" date="2016-10" db="EMBL/GenBank/DDBJ databases">
        <authorList>
            <person name="de Groot N.N."/>
        </authorList>
    </citation>
    <scope>NUCLEOTIDE SEQUENCE [LARGE SCALE GENOMIC DNA]</scope>
    <source>
        <strain evidence="6">DSM 938 / 37b4</strain>
    </source>
</reference>
<evidence type="ECO:0000313" key="5">
    <source>
        <dbReference type="EMBL" id="SDF94190.1"/>
    </source>
</evidence>
<dbReference type="Gene3D" id="1.10.10.10">
    <property type="entry name" value="Winged helix-like DNA-binding domain superfamily/Winged helix DNA-binding domain"/>
    <property type="match status" value="1"/>
</dbReference>
<dbReference type="PANTHER" id="PTHR33204">
    <property type="entry name" value="TRANSCRIPTIONAL REGULATOR, MARR FAMILY"/>
    <property type="match status" value="1"/>
</dbReference>
<dbReference type="Pfam" id="PF01638">
    <property type="entry name" value="HxlR"/>
    <property type="match status" value="1"/>
</dbReference>
<dbReference type="InterPro" id="IPR036390">
    <property type="entry name" value="WH_DNA-bd_sf"/>
</dbReference>
<dbReference type="InterPro" id="IPR002577">
    <property type="entry name" value="HTH_HxlR"/>
</dbReference>
<dbReference type="PANTHER" id="PTHR33204:SF37">
    <property type="entry name" value="HTH-TYPE TRANSCRIPTIONAL REGULATOR YODB"/>
    <property type="match status" value="1"/>
</dbReference>
<dbReference type="AlphaFoldDB" id="A0A1G7Q9C8"/>
<organism evidence="5 6">
    <name type="scientific">Rhodobacter capsulatus</name>
    <name type="common">Rhodopseudomonas capsulata</name>
    <dbReference type="NCBI Taxonomy" id="1061"/>
    <lineage>
        <taxon>Bacteria</taxon>
        <taxon>Pseudomonadati</taxon>
        <taxon>Pseudomonadota</taxon>
        <taxon>Alphaproteobacteria</taxon>
        <taxon>Rhodobacterales</taxon>
        <taxon>Rhodobacter group</taxon>
        <taxon>Rhodobacter</taxon>
    </lineage>
</organism>
<dbReference type="InterPro" id="IPR036388">
    <property type="entry name" value="WH-like_DNA-bd_sf"/>
</dbReference>
<gene>
    <name evidence="5" type="ORF">SAMN04244550_03140</name>
</gene>
<dbReference type="Proteomes" id="UP000183812">
    <property type="component" value="Unassembled WGS sequence"/>
</dbReference>
<dbReference type="EMBL" id="FNAY01000022">
    <property type="protein sequence ID" value="SDF94190.1"/>
    <property type="molecule type" value="Genomic_DNA"/>
</dbReference>
<dbReference type="PROSITE" id="PS51118">
    <property type="entry name" value="HTH_HXLR"/>
    <property type="match status" value="1"/>
</dbReference>
<keyword evidence="3" id="KW-0804">Transcription</keyword>
<feature type="domain" description="HTH hxlR-type" evidence="4">
    <location>
        <begin position="21"/>
        <end position="119"/>
    </location>
</feature>